<organism evidence="6 8">
    <name type="scientific">Coffea arabica</name>
    <name type="common">Arabian coffee</name>
    <dbReference type="NCBI Taxonomy" id="13443"/>
    <lineage>
        <taxon>Eukaryota</taxon>
        <taxon>Viridiplantae</taxon>
        <taxon>Streptophyta</taxon>
        <taxon>Embryophyta</taxon>
        <taxon>Tracheophyta</taxon>
        <taxon>Spermatophyta</taxon>
        <taxon>Magnoliopsida</taxon>
        <taxon>eudicotyledons</taxon>
        <taxon>Gunneridae</taxon>
        <taxon>Pentapetalae</taxon>
        <taxon>asterids</taxon>
        <taxon>lamiids</taxon>
        <taxon>Gentianales</taxon>
        <taxon>Rubiaceae</taxon>
        <taxon>Ixoroideae</taxon>
        <taxon>Gardenieae complex</taxon>
        <taxon>Bertiereae - Coffeeae clade</taxon>
        <taxon>Coffeeae</taxon>
        <taxon>Coffea</taxon>
    </lineage>
</organism>
<dbReference type="InterPro" id="IPR002885">
    <property type="entry name" value="PPR_rpt"/>
</dbReference>
<evidence type="ECO:0000313" key="6">
    <source>
        <dbReference type="Proteomes" id="UP001652660"/>
    </source>
</evidence>
<dbReference type="PROSITE" id="PS51375">
    <property type="entry name" value="PPR"/>
    <property type="match status" value="13"/>
</dbReference>
<dbReference type="GeneID" id="113689484"/>
<feature type="repeat" description="PPR" evidence="3">
    <location>
        <begin position="903"/>
        <end position="937"/>
    </location>
</feature>
<feature type="repeat" description="PPR" evidence="3">
    <location>
        <begin position="661"/>
        <end position="695"/>
    </location>
</feature>
<name>A0ABM4UIG0_COFAR</name>
<evidence type="ECO:0000256" key="4">
    <source>
        <dbReference type="SAM" id="MobiDB-lite"/>
    </source>
</evidence>
<keyword evidence="6" id="KW-1185">Reference proteome</keyword>
<feature type="repeat" description="PPR" evidence="3">
    <location>
        <begin position="416"/>
        <end position="450"/>
    </location>
</feature>
<comment type="similarity">
    <text evidence="1">Belongs to the PPR family. P subfamily.</text>
</comment>
<dbReference type="InterPro" id="IPR011990">
    <property type="entry name" value="TPR-like_helical_dom_sf"/>
</dbReference>
<feature type="region of interest" description="Disordered" evidence="4">
    <location>
        <begin position="1017"/>
        <end position="1042"/>
    </location>
</feature>
<protein>
    <submittedName>
        <fullName evidence="7 8">Pentatricopeptide repeat-containing protein At1g73710-like</fullName>
    </submittedName>
</protein>
<evidence type="ECO:0000256" key="1">
    <source>
        <dbReference type="ARBA" id="ARBA00007626"/>
    </source>
</evidence>
<evidence type="ECO:0000256" key="3">
    <source>
        <dbReference type="PROSITE-ProRule" id="PRU00708"/>
    </source>
</evidence>
<proteinExistence type="inferred from homology"/>
<feature type="repeat" description="PPR" evidence="3">
    <location>
        <begin position="381"/>
        <end position="415"/>
    </location>
</feature>
<dbReference type="Pfam" id="PF17177">
    <property type="entry name" value="PPR_long"/>
    <property type="match status" value="1"/>
</dbReference>
<feature type="repeat" description="PPR" evidence="3">
    <location>
        <begin position="591"/>
        <end position="625"/>
    </location>
</feature>
<evidence type="ECO:0000259" key="5">
    <source>
        <dbReference type="Pfam" id="PF17177"/>
    </source>
</evidence>
<dbReference type="Pfam" id="PF13041">
    <property type="entry name" value="PPR_2"/>
    <property type="match status" value="3"/>
</dbReference>
<feature type="repeat" description="PPR" evidence="3">
    <location>
        <begin position="346"/>
        <end position="380"/>
    </location>
</feature>
<feature type="repeat" description="PPR" evidence="3">
    <location>
        <begin position="187"/>
        <end position="221"/>
    </location>
</feature>
<feature type="repeat" description="PPR" evidence="3">
    <location>
        <begin position="451"/>
        <end position="485"/>
    </location>
</feature>
<feature type="repeat" description="PPR" evidence="3">
    <location>
        <begin position="696"/>
        <end position="730"/>
    </location>
</feature>
<dbReference type="Gene3D" id="1.25.40.10">
    <property type="entry name" value="Tetratricopeptide repeat domain"/>
    <property type="match status" value="5"/>
</dbReference>
<keyword evidence="2" id="KW-0677">Repeat</keyword>
<evidence type="ECO:0000256" key="2">
    <source>
        <dbReference type="ARBA" id="ARBA00022737"/>
    </source>
</evidence>
<feature type="repeat" description="PPR" evidence="3">
    <location>
        <begin position="626"/>
        <end position="660"/>
    </location>
</feature>
<dbReference type="Proteomes" id="UP001652660">
    <property type="component" value="Chromosome 5c"/>
</dbReference>
<accession>A0ABM4UIG0</accession>
<feature type="repeat" description="PPR" evidence="3">
    <location>
        <begin position="222"/>
        <end position="256"/>
    </location>
</feature>
<sequence>MMLLTNTCRCIELSPVGNQENLQNSIQSHIFSPPSKLQNFNSPFSFRVFMGFSFQTKNFSSKKQRWELSSNSRTNQTLYRTVKIPQAQKQNFKENGVLVGFKLQCCSKAATLPTRSVGSTKKRRYGGILPSILRSLESENDVEKVLELHYGKLNAKELTVILKEQGRWEKVLRVFEWMKSQKEYVPNVIHYNVVLRSLGRAKKWDQLRLCWIEMAKKGVLPTNNTYGMLVDVYGKAGLVKEALLWIRHMKLRGLFPDEVTMNTVVRVLKDAGEYDRGDRFYKDWCAGKIELDDLDSMDDVQSKDGLGPVSLKHFLLTELFRTGSRNSLSGDWGSTDGEMSVQKPRLTATYNTLIDLYGKAGRLKDAGDVFADMLSSGVAMDTITFNTMIFICGSHGHLSEAEALLDEMEKKGINPDTKTYNIFLSLYADQGNVDTALQYYRKIREVGLFPDEVTFRAVLQLLCKRNMVQEVEAVIEEMEKSGKHIDEHSLPVVMKMYVDEGLNEMANALFEKGQLTGRLTSRSYAAIMDVYAEKGLWAEAEAVFFSKRDISGQKKEVLEYNVMVKAYGKARLYDKAFSLFKGMKNHGTWPDECTFNSLIQMFAGSDLVDQARDLLADMREAGFKPSCLTFSSVIANYARIGRFSDAISVFQEMSKAGVRPNEVVYGSLINGFAEAGKFEEAVYHFHDMEASGFPANQIILTSMIKAFSKVGCAEGAKRLYEKMKNMEGGPDIVASNSMLNLYAELGMVSEAKLMFDHLKEKGWADGVTFATMMYVYKNMGMLDEAIAVAEEMKASGLLRDCAAFNKVMACYATNGQLVACGQLLHEMGEQKLLPDTGTFKVLFTVMKKGGLPTEAVRQLESSYQEGKPFARQAVITCVFSVVGLHAFALESCQILVKAEIALGSFAYNAAIYAYGASGNTDEALNVFMRMQDKGVEPDVVTLIHLVSCYGKTGMVEGIKRIHSQLKYGDIEPSESLYEAIISAYRNTNRNDLAELVNQEIKFAFDVKPCFDFDTEDVSEESSFSPQASEEEARDAYSNFGHA</sequence>
<evidence type="ECO:0000313" key="7">
    <source>
        <dbReference type="RefSeq" id="XP_071907057.1"/>
    </source>
</evidence>
<gene>
    <name evidence="7 8" type="primary">LOC113689484</name>
</gene>
<feature type="repeat" description="PPR" evidence="3">
    <location>
        <begin position="765"/>
        <end position="799"/>
    </location>
</feature>
<dbReference type="NCBIfam" id="TIGR00756">
    <property type="entry name" value="PPR"/>
    <property type="match status" value="13"/>
</dbReference>
<dbReference type="InterPro" id="IPR051240">
    <property type="entry name" value="Mito_RNA-Proc/Resp"/>
</dbReference>
<dbReference type="PANTHER" id="PTHR47933:SF34">
    <property type="entry name" value="PENTACOTRIPEPTIDE-REPEAT REGION OF PRORP DOMAIN-CONTAINING PROTEIN"/>
    <property type="match status" value="1"/>
</dbReference>
<feature type="domain" description="PROP1-like PPR" evidence="5">
    <location>
        <begin position="572"/>
        <end position="684"/>
    </location>
</feature>
<dbReference type="InterPro" id="IPR033443">
    <property type="entry name" value="PROP1-like_PPR_dom"/>
</dbReference>
<dbReference type="SUPFAM" id="SSF81901">
    <property type="entry name" value="HCP-like"/>
    <property type="match status" value="1"/>
</dbReference>
<evidence type="ECO:0000313" key="8">
    <source>
        <dbReference type="RefSeq" id="XP_071907058.1"/>
    </source>
</evidence>
<dbReference type="RefSeq" id="XP_071907058.1">
    <property type="nucleotide sequence ID" value="XM_072050957.1"/>
</dbReference>
<dbReference type="Pfam" id="PF01535">
    <property type="entry name" value="PPR"/>
    <property type="match status" value="5"/>
</dbReference>
<dbReference type="RefSeq" id="XP_071907057.1">
    <property type="nucleotide sequence ID" value="XM_072050956.1"/>
</dbReference>
<dbReference type="PANTHER" id="PTHR47933">
    <property type="entry name" value="PENTATRICOPEPTIDE REPEAT-CONTAINING PROTEIN 1, MITOCHONDRIAL"/>
    <property type="match status" value="1"/>
</dbReference>
<feature type="repeat" description="PPR" evidence="3">
    <location>
        <begin position="556"/>
        <end position="590"/>
    </location>
</feature>
<reference evidence="7 8" key="1">
    <citation type="submission" date="2025-05" db="UniProtKB">
        <authorList>
            <consortium name="RefSeq"/>
        </authorList>
    </citation>
    <scope>IDENTIFICATION</scope>
    <source>
        <tissue evidence="7 8">Leaves</tissue>
    </source>
</reference>